<dbReference type="InterPro" id="IPR018470">
    <property type="entry name" value="Metal-bd_Tp34-typ"/>
</dbReference>
<accession>A0AAV3T5Z3</accession>
<dbReference type="Gene3D" id="2.60.40.2480">
    <property type="entry name" value="Periplasmic metal-binding protein Tp34-type"/>
    <property type="match status" value="1"/>
</dbReference>
<protein>
    <recommendedName>
        <fullName evidence="4">Fe2+ transport protein</fullName>
    </recommendedName>
</protein>
<comment type="caution">
    <text evidence="2">The sequence shown here is derived from an EMBL/GenBank/DDBJ whole genome shotgun (WGS) entry which is preliminary data.</text>
</comment>
<dbReference type="EMBL" id="BAAADV010000001">
    <property type="protein sequence ID" value="GAA0665082.1"/>
    <property type="molecule type" value="Genomic_DNA"/>
</dbReference>
<evidence type="ECO:0000256" key="1">
    <source>
        <dbReference type="ARBA" id="ARBA00022729"/>
    </source>
</evidence>
<reference evidence="2 3" key="1">
    <citation type="journal article" date="2019" name="Int. J. Syst. Evol. Microbiol.">
        <title>The Global Catalogue of Microorganisms (GCM) 10K type strain sequencing project: providing services to taxonomists for standard genome sequencing and annotation.</title>
        <authorList>
            <consortium name="The Broad Institute Genomics Platform"/>
            <consortium name="The Broad Institute Genome Sequencing Center for Infectious Disease"/>
            <person name="Wu L."/>
            <person name="Ma J."/>
        </authorList>
    </citation>
    <scope>NUCLEOTIDE SEQUENCE [LARGE SCALE GENOMIC DNA]</scope>
    <source>
        <strain evidence="2 3">JCM 16328</strain>
    </source>
</reference>
<sequence length="185" mass="20648">MSQNPAKTTSDEVDDRQLELAKAEGEAYTRSIDYMIEKVADAGGDMQTAEDYVVGYAQEEAEGMYRLESDGEFEWVEPDEENCHLEIAVTDAADGRFVPELDVRATLDPAAEDADTVGPFEVPFVWHPGLFHYGTNLEVPGEGEYDLTIEVDPPTFMRHDEENGDRYGEPVEVTFEGIEIETGQD</sequence>
<dbReference type="Proteomes" id="UP001500420">
    <property type="component" value="Unassembled WGS sequence"/>
</dbReference>
<dbReference type="RefSeq" id="WP_343772542.1">
    <property type="nucleotide sequence ID" value="NZ_BAAADV010000001.1"/>
</dbReference>
<evidence type="ECO:0008006" key="4">
    <source>
        <dbReference type="Google" id="ProtNLM"/>
    </source>
</evidence>
<keyword evidence="1" id="KW-0732">Signal</keyword>
<organism evidence="2 3">
    <name type="scientific">Natronoarchaeum mannanilyticum</name>
    <dbReference type="NCBI Taxonomy" id="926360"/>
    <lineage>
        <taxon>Archaea</taxon>
        <taxon>Methanobacteriati</taxon>
        <taxon>Methanobacteriota</taxon>
        <taxon>Stenosarchaea group</taxon>
        <taxon>Halobacteria</taxon>
        <taxon>Halobacteriales</taxon>
        <taxon>Natronoarchaeaceae</taxon>
    </lineage>
</organism>
<gene>
    <name evidence="2" type="ORF">GCM10009020_07590</name>
</gene>
<evidence type="ECO:0000313" key="2">
    <source>
        <dbReference type="EMBL" id="GAA0665082.1"/>
    </source>
</evidence>
<keyword evidence="3" id="KW-1185">Reference proteome</keyword>
<dbReference type="AlphaFoldDB" id="A0AAV3T5Z3"/>
<evidence type="ECO:0000313" key="3">
    <source>
        <dbReference type="Proteomes" id="UP001500420"/>
    </source>
</evidence>
<dbReference type="InterPro" id="IPR038482">
    <property type="entry name" value="Tp34-type_sf"/>
</dbReference>
<name>A0AAV3T5Z3_9EURY</name>
<proteinExistence type="predicted"/>
<dbReference type="Pfam" id="PF10634">
    <property type="entry name" value="Iron_transport"/>
    <property type="match status" value="1"/>
</dbReference>